<dbReference type="EMBL" id="JRKJ01000016">
    <property type="protein sequence ID" value="KGQ18775.1"/>
    <property type="molecule type" value="Genomic_DNA"/>
</dbReference>
<comment type="caution">
    <text evidence="1">The sequence shown here is derived from an EMBL/GenBank/DDBJ whole genome shotgun (WGS) entry which is preliminary data.</text>
</comment>
<gene>
    <name evidence="1" type="ORF">LF41_308</name>
</gene>
<dbReference type="STRING" id="1300345.LF41_308"/>
<name>A0A0A2WKI1_9GAMM</name>
<protein>
    <submittedName>
        <fullName evidence="1">Uncharacterized protein</fullName>
    </submittedName>
</protein>
<evidence type="ECO:0000313" key="1">
    <source>
        <dbReference type="EMBL" id="KGQ18775.1"/>
    </source>
</evidence>
<organism evidence="1 2">
    <name type="scientific">Lysobacter dokdonensis DS-58</name>
    <dbReference type="NCBI Taxonomy" id="1300345"/>
    <lineage>
        <taxon>Bacteria</taxon>
        <taxon>Pseudomonadati</taxon>
        <taxon>Pseudomonadota</taxon>
        <taxon>Gammaproteobacteria</taxon>
        <taxon>Lysobacterales</taxon>
        <taxon>Lysobacteraceae</taxon>
        <taxon>Noviluteimonas</taxon>
    </lineage>
</organism>
<dbReference type="Proteomes" id="UP000030518">
    <property type="component" value="Unassembled WGS sequence"/>
</dbReference>
<proteinExistence type="predicted"/>
<reference evidence="1 2" key="1">
    <citation type="submission" date="2014-09" db="EMBL/GenBank/DDBJ databases">
        <title>Genome sequences of Lysobacter dokdonensis DS-58.</title>
        <authorList>
            <person name="Kim J.F."/>
            <person name="Kwak M.-J."/>
        </authorList>
    </citation>
    <scope>NUCLEOTIDE SEQUENCE [LARGE SCALE GENOMIC DNA]</scope>
    <source>
        <strain evidence="1 2">DS-58</strain>
    </source>
</reference>
<evidence type="ECO:0000313" key="2">
    <source>
        <dbReference type="Proteomes" id="UP000030518"/>
    </source>
</evidence>
<keyword evidence="2" id="KW-1185">Reference proteome</keyword>
<accession>A0A0A2WKI1</accession>
<dbReference type="AlphaFoldDB" id="A0A0A2WKI1"/>
<sequence length="51" mass="5261">MAANGSPPHGRELGAGLQGAVMDRCGDVGREGLVAFHRSRGPSDAVFSPRI</sequence>
<dbReference type="PATRIC" id="fig|1300345.3.peg.1984"/>